<accession>A0A0F3GSJ3</accession>
<dbReference type="Proteomes" id="UP000033423">
    <property type="component" value="Unassembled WGS sequence"/>
</dbReference>
<dbReference type="PANTHER" id="PTHR43377">
    <property type="entry name" value="BILIVERDIN REDUCTASE A"/>
    <property type="match status" value="1"/>
</dbReference>
<protein>
    <submittedName>
        <fullName evidence="3">Oxidoreductase domain-containing protein</fullName>
    </submittedName>
</protein>
<dbReference type="SUPFAM" id="SSF55347">
    <property type="entry name" value="Glyceraldehyde-3-phosphate dehydrogenase-like, C-terminal domain"/>
    <property type="match status" value="1"/>
</dbReference>
<dbReference type="AlphaFoldDB" id="A0A0F3GSJ3"/>
<evidence type="ECO:0000259" key="1">
    <source>
        <dbReference type="Pfam" id="PF01408"/>
    </source>
</evidence>
<dbReference type="InterPro" id="IPR000683">
    <property type="entry name" value="Gfo/Idh/MocA-like_OxRdtase_N"/>
</dbReference>
<dbReference type="Pfam" id="PF01408">
    <property type="entry name" value="GFO_IDH_MocA"/>
    <property type="match status" value="1"/>
</dbReference>
<evidence type="ECO:0000259" key="2">
    <source>
        <dbReference type="Pfam" id="PF22725"/>
    </source>
</evidence>
<evidence type="ECO:0000313" key="3">
    <source>
        <dbReference type="EMBL" id="KJU84782.1"/>
    </source>
</evidence>
<name>A0A0F3GSJ3_9BACT</name>
<dbReference type="InterPro" id="IPR051450">
    <property type="entry name" value="Gfo/Idh/MocA_Oxidoreductases"/>
</dbReference>
<dbReference type="GO" id="GO:0000166">
    <property type="term" value="F:nucleotide binding"/>
    <property type="evidence" value="ECO:0007669"/>
    <property type="project" value="InterPro"/>
</dbReference>
<dbReference type="EMBL" id="LACI01001292">
    <property type="protein sequence ID" value="KJU84782.1"/>
    <property type="molecule type" value="Genomic_DNA"/>
</dbReference>
<dbReference type="PANTHER" id="PTHR43377:SF1">
    <property type="entry name" value="BILIVERDIN REDUCTASE A"/>
    <property type="match status" value="1"/>
</dbReference>
<evidence type="ECO:0000313" key="4">
    <source>
        <dbReference type="Proteomes" id="UP000033423"/>
    </source>
</evidence>
<dbReference type="PATRIC" id="fig|29290.4.peg.4008"/>
<organism evidence="3 4">
    <name type="scientific">Candidatus Magnetobacterium bavaricum</name>
    <dbReference type="NCBI Taxonomy" id="29290"/>
    <lineage>
        <taxon>Bacteria</taxon>
        <taxon>Pseudomonadati</taxon>
        <taxon>Nitrospirota</taxon>
        <taxon>Thermodesulfovibrionia</taxon>
        <taxon>Thermodesulfovibrionales</taxon>
        <taxon>Candidatus Magnetobacteriaceae</taxon>
        <taxon>Candidatus Magnetobacterium</taxon>
    </lineage>
</organism>
<dbReference type="Gene3D" id="3.30.360.10">
    <property type="entry name" value="Dihydrodipicolinate Reductase, domain 2"/>
    <property type="match status" value="1"/>
</dbReference>
<feature type="domain" description="Gfo/Idh/MocA-like oxidoreductase N-terminal" evidence="1">
    <location>
        <begin position="16"/>
        <end position="143"/>
    </location>
</feature>
<dbReference type="InterPro" id="IPR036291">
    <property type="entry name" value="NAD(P)-bd_dom_sf"/>
</dbReference>
<dbReference type="Pfam" id="PF22725">
    <property type="entry name" value="GFO_IDH_MocA_C3"/>
    <property type="match status" value="1"/>
</dbReference>
<keyword evidence="4" id="KW-1185">Reference proteome</keyword>
<dbReference type="SUPFAM" id="SSF51735">
    <property type="entry name" value="NAD(P)-binding Rossmann-fold domains"/>
    <property type="match status" value="1"/>
</dbReference>
<proteinExistence type="predicted"/>
<reference evidence="3 4" key="1">
    <citation type="submission" date="2015-02" db="EMBL/GenBank/DDBJ databases">
        <title>Single-cell genomics of uncultivated deep-branching MTB reveals a conserved set of magnetosome genes.</title>
        <authorList>
            <person name="Kolinko S."/>
            <person name="Richter M."/>
            <person name="Glockner F.O."/>
            <person name="Brachmann A."/>
            <person name="Schuler D."/>
        </authorList>
    </citation>
    <scope>NUCLEOTIDE SEQUENCE [LARGE SCALE GENOMIC DNA]</scope>
    <source>
        <strain evidence="3">TM-1</strain>
    </source>
</reference>
<dbReference type="Gene3D" id="3.40.50.720">
    <property type="entry name" value="NAD(P)-binding Rossmann-like Domain"/>
    <property type="match status" value="1"/>
</dbReference>
<gene>
    <name evidence="3" type="ORF">MBAV_003026</name>
</gene>
<sequence>MLRDTQVSIEHRTSELRVGVIGVGYFGRHHCRLLSELAGVVLRGVSDTNPQAMDDVLRSRSAQDRAGGVASELTASVDYRRILPLVDAVVIATPTATHCPIALECLRAGKHVFIEKPITSTLQEADLIIQEAHRRGLITQVGHVERYNPAFMRAQSLIDTPLCIESERFSPLIDRAFNIDVTLDLMIHDIDIVLSIARSKVRSIKALGARVLTQKIDMARAWIEFDNGLNAVLMTGRLYPHKKRTLKVFHREFSLSVDLHNMALARHFKDGASIATEDIVIERSEPLKNELMAFVNCVRDNIHPPVTALQARNALELTLLINDIIKENKAYESLMI</sequence>
<comment type="caution">
    <text evidence="3">The sequence shown here is derived from an EMBL/GenBank/DDBJ whole genome shotgun (WGS) entry which is preliminary data.</text>
</comment>
<dbReference type="InterPro" id="IPR055170">
    <property type="entry name" value="GFO_IDH_MocA-like_dom"/>
</dbReference>
<feature type="domain" description="GFO/IDH/MocA-like oxidoreductase" evidence="2">
    <location>
        <begin position="181"/>
        <end position="249"/>
    </location>
</feature>